<feature type="site" description="Could be important to modulate the pK values of the two catalytic cysteine residues" evidence="3">
    <location>
        <position position="137"/>
    </location>
</feature>
<evidence type="ECO:0000256" key="1">
    <source>
        <dbReference type="ARBA" id="ARBA00010219"/>
    </source>
</evidence>
<dbReference type="Proteomes" id="UP000249248">
    <property type="component" value="Unassembled WGS sequence"/>
</dbReference>
<proteinExistence type="inferred from homology"/>
<feature type="binding site" evidence="3">
    <location>
        <position position="64"/>
    </location>
    <ligand>
        <name>substrate</name>
    </ligand>
</feature>
<comment type="function">
    <text evidence="3">Catalyzes the stereoinversion of LL-2,6-diaminopimelate (L,L-DAP) to meso-diaminopimelate (meso-DAP), a precursor of L-lysine and an essential component of the bacterial peptidoglycan.</text>
</comment>
<keyword evidence="6" id="KW-1185">Reference proteome</keyword>
<feature type="binding site" evidence="3">
    <location>
        <position position="12"/>
    </location>
    <ligand>
        <name>substrate</name>
    </ligand>
</feature>
<name>A0A2W1N3M5_9FLAO</name>
<evidence type="ECO:0000256" key="2">
    <source>
        <dbReference type="ARBA" id="ARBA00023235"/>
    </source>
</evidence>
<dbReference type="Pfam" id="PF01678">
    <property type="entry name" value="DAP_epimerase"/>
    <property type="match status" value="2"/>
</dbReference>
<dbReference type="GO" id="GO:0009089">
    <property type="term" value="P:lysine biosynthetic process via diaminopimelate"/>
    <property type="evidence" value="ECO:0007669"/>
    <property type="project" value="UniProtKB-UniRule"/>
</dbReference>
<comment type="similarity">
    <text evidence="1 3">Belongs to the diaminopimelate epimerase family.</text>
</comment>
<feature type="active site" description="Proton donor" evidence="3">
    <location>
        <position position="72"/>
    </location>
</feature>
<dbReference type="NCBIfam" id="TIGR00652">
    <property type="entry name" value="DapF"/>
    <property type="match status" value="1"/>
</dbReference>
<feature type="binding site" evidence="3">
    <location>
        <begin position="187"/>
        <end position="188"/>
    </location>
    <ligand>
        <name>substrate</name>
    </ligand>
</feature>
<dbReference type="UniPathway" id="UPA00034">
    <property type="reaction ID" value="UER00025"/>
</dbReference>
<dbReference type="EC" id="5.1.1.7" evidence="3 4"/>
<dbReference type="PANTHER" id="PTHR31689:SF0">
    <property type="entry name" value="DIAMINOPIMELATE EPIMERASE"/>
    <property type="match status" value="1"/>
</dbReference>
<accession>A0A2W1N3M5</accession>
<feature type="binding site" evidence="3">
    <location>
        <position position="169"/>
    </location>
    <ligand>
        <name>substrate</name>
    </ligand>
</feature>
<evidence type="ECO:0000313" key="5">
    <source>
        <dbReference type="EMBL" id="PZE17641.1"/>
    </source>
</evidence>
<comment type="subcellular location">
    <subcellularLocation>
        <location evidence="3">Cytoplasm</location>
    </subcellularLocation>
</comment>
<dbReference type="SUPFAM" id="SSF54506">
    <property type="entry name" value="Diaminopimelate epimerase-like"/>
    <property type="match status" value="2"/>
</dbReference>
<dbReference type="Gene3D" id="3.10.310.10">
    <property type="entry name" value="Diaminopimelate Epimerase, Chain A, domain 1"/>
    <property type="match status" value="2"/>
</dbReference>
<dbReference type="OrthoDB" id="9805408at2"/>
<comment type="caution">
    <text evidence="3">Lacks conserved residue(s) required for the propagation of feature annotation.</text>
</comment>
<comment type="caution">
    <text evidence="5">The sequence shown here is derived from an EMBL/GenBank/DDBJ whole genome shotgun (WGS) entry which is preliminary data.</text>
</comment>
<feature type="binding site" evidence="3">
    <location>
        <begin position="73"/>
        <end position="74"/>
    </location>
    <ligand>
        <name>substrate</name>
    </ligand>
</feature>
<evidence type="ECO:0000313" key="6">
    <source>
        <dbReference type="Proteomes" id="UP000249248"/>
    </source>
</evidence>
<dbReference type="RefSeq" id="WP_111062601.1">
    <property type="nucleotide sequence ID" value="NZ_JBHUCU010000027.1"/>
</dbReference>
<evidence type="ECO:0000256" key="3">
    <source>
        <dbReference type="HAMAP-Rule" id="MF_00197"/>
    </source>
</evidence>
<dbReference type="AlphaFoldDB" id="A0A2W1N3M5"/>
<dbReference type="GO" id="GO:0008837">
    <property type="term" value="F:diaminopimelate epimerase activity"/>
    <property type="evidence" value="ECO:0007669"/>
    <property type="project" value="UniProtKB-UniRule"/>
</dbReference>
<comment type="subunit">
    <text evidence="3">Homodimer.</text>
</comment>
<dbReference type="GO" id="GO:0005829">
    <property type="term" value="C:cytosol"/>
    <property type="evidence" value="ECO:0007669"/>
    <property type="project" value="TreeGrafter"/>
</dbReference>
<evidence type="ECO:0000256" key="4">
    <source>
        <dbReference type="NCBIfam" id="TIGR00652"/>
    </source>
</evidence>
<reference evidence="5 6" key="1">
    <citation type="submission" date="2018-06" db="EMBL/GenBank/DDBJ databases">
        <title>The draft genome sequence of Crocinitomix sp. SM1701.</title>
        <authorList>
            <person name="Zhang X."/>
        </authorList>
    </citation>
    <scope>NUCLEOTIDE SEQUENCE [LARGE SCALE GENOMIC DNA]</scope>
    <source>
        <strain evidence="5 6">SM1701</strain>
    </source>
</reference>
<keyword evidence="2 3" id="KW-0413">Isomerase</keyword>
<sequence length="259" mass="28566">MIKFYKYQGAGNDFVLVDNRKNAFKGDKIAWCKQVCDRKYGIGSDGLIFIENHATYDFKMDFYNPDGSQSFCGNGSRCAVSFAKHIGVFNGNKVSFEAIDGEHEAIVADGIIKVHMQNVGFPTLNGEGYFMDTGSPHFMQFVADIHQVDIHSFGRGIRFDPRFEPNGTNVNIIEEKSKNQIAIRTYERGVEAETLACGTGATACALAFAYENELNKGDIQVKAIGGDLSVSFEVVNQAYENVWLSGPAKFVFEGEMALG</sequence>
<dbReference type="HAMAP" id="MF_00197">
    <property type="entry name" value="DAP_epimerase"/>
    <property type="match status" value="1"/>
</dbReference>
<protein>
    <recommendedName>
        <fullName evidence="3 4">Diaminopimelate epimerase</fullName>
        <shortName evidence="3">DAP epimerase</shortName>
        <ecNumber evidence="3 4">5.1.1.7</ecNumber>
    </recommendedName>
    <alternativeName>
        <fullName evidence="3">PLP-independent amino acid racemase</fullName>
    </alternativeName>
</protein>
<gene>
    <name evidence="3" type="primary">dapF</name>
    <name evidence="5" type="ORF">DNU06_07370</name>
</gene>
<keyword evidence="3" id="KW-0028">Amino-acid biosynthesis</keyword>
<comment type="pathway">
    <text evidence="3">Amino-acid biosynthesis; L-lysine biosynthesis via DAP pathway; DL-2,6-diaminopimelate from LL-2,6-diaminopimelate: step 1/1.</text>
</comment>
<feature type="binding site" evidence="3">
    <location>
        <begin position="198"/>
        <end position="199"/>
    </location>
    <ligand>
        <name>substrate</name>
    </ligand>
</feature>
<dbReference type="InterPro" id="IPR001653">
    <property type="entry name" value="DAP_epimerase_DapF"/>
</dbReference>
<keyword evidence="3" id="KW-0963">Cytoplasm</keyword>
<feature type="site" description="Could be important to modulate the pK values of the two catalytic cysteine residues" evidence="3">
    <location>
        <position position="187"/>
    </location>
</feature>
<feature type="active site" description="Proton acceptor" evidence="3">
    <location>
        <position position="197"/>
    </location>
</feature>
<dbReference type="PANTHER" id="PTHR31689">
    <property type="entry name" value="DIAMINOPIMELATE EPIMERASE, CHLOROPLASTIC"/>
    <property type="match status" value="1"/>
</dbReference>
<comment type="catalytic activity">
    <reaction evidence="3">
        <text>(2S,6S)-2,6-diaminopimelate = meso-2,6-diaminopimelate</text>
        <dbReference type="Rhea" id="RHEA:15393"/>
        <dbReference type="ChEBI" id="CHEBI:57609"/>
        <dbReference type="ChEBI" id="CHEBI:57791"/>
        <dbReference type="EC" id="5.1.1.7"/>
    </reaction>
</comment>
<keyword evidence="3" id="KW-0457">Lysine biosynthesis</keyword>
<organism evidence="5 6">
    <name type="scientific">Putridiphycobacter roseus</name>
    <dbReference type="NCBI Taxonomy" id="2219161"/>
    <lineage>
        <taxon>Bacteria</taxon>
        <taxon>Pseudomonadati</taxon>
        <taxon>Bacteroidota</taxon>
        <taxon>Flavobacteriia</taxon>
        <taxon>Flavobacteriales</taxon>
        <taxon>Crocinitomicaceae</taxon>
        <taxon>Putridiphycobacter</taxon>
    </lineage>
</organism>
<dbReference type="EMBL" id="QKSB01000003">
    <property type="protein sequence ID" value="PZE17641.1"/>
    <property type="molecule type" value="Genomic_DNA"/>
</dbReference>